<dbReference type="SUPFAM" id="SSF54211">
    <property type="entry name" value="Ribosomal protein S5 domain 2-like"/>
    <property type="match status" value="1"/>
</dbReference>
<dbReference type="PROSITE" id="PS51786">
    <property type="entry name" value="LON_PROTEOLYTIC"/>
    <property type="match status" value="1"/>
</dbReference>
<dbReference type="InterPro" id="IPR036034">
    <property type="entry name" value="PDZ_sf"/>
</dbReference>
<organism evidence="4 5">
    <name type="scientific">Motilibacter deserti</name>
    <dbReference type="NCBI Taxonomy" id="2714956"/>
    <lineage>
        <taxon>Bacteria</taxon>
        <taxon>Bacillati</taxon>
        <taxon>Actinomycetota</taxon>
        <taxon>Actinomycetes</taxon>
        <taxon>Motilibacterales</taxon>
        <taxon>Motilibacteraceae</taxon>
        <taxon>Motilibacter</taxon>
    </lineage>
</organism>
<accession>A0ABX0GU65</accession>
<dbReference type="Gene3D" id="3.30.230.10">
    <property type="match status" value="1"/>
</dbReference>
<sequence>MGRRASTLTFAAAVVVLLTAIAALLPVPYVVLMPGPTSNTLGSVEGQGEVISVSGRKTYPTSGHLQLLTVSVRGGPGARMDLFDAVRGWLDSADAVVPRESVYPEGQTREQARQLNAEEMAASQSNATTAALHYLEIPMDVVVQAVLKDAPAEGVVRAGDVIVAVDGEAVADPEAVRAAISAHEPGDTVVVTVERGGERLRLTLKTVDGGGGRAMIGVTPSARVRAPLKVDIKLEDVGGPSAGMMFALGLIDKLTPGELTGGAFVAGTGTISEQGEVGPIGGIQQKLVGARRAGATVFLAPAANCADTRGAVPDGLRVVKVASLEEAVTALDTLREGDAAKVAALPSCA</sequence>
<feature type="active site" evidence="1">
    <location>
        <position position="241"/>
    </location>
</feature>
<dbReference type="InterPro" id="IPR020568">
    <property type="entry name" value="Ribosomal_Su5_D2-typ_SF"/>
</dbReference>
<dbReference type="Proteomes" id="UP000800981">
    <property type="component" value="Unassembled WGS sequence"/>
</dbReference>
<dbReference type="EC" id="3.4.21.53" evidence="1"/>
<dbReference type="Pfam" id="PF05362">
    <property type="entry name" value="Lon_C"/>
    <property type="match status" value="1"/>
</dbReference>
<evidence type="ECO:0000259" key="2">
    <source>
        <dbReference type="PROSITE" id="PS50106"/>
    </source>
</evidence>
<evidence type="ECO:0000259" key="3">
    <source>
        <dbReference type="PROSITE" id="PS51786"/>
    </source>
</evidence>
<comment type="caution">
    <text evidence="4">The sequence shown here is derived from an EMBL/GenBank/DDBJ whole genome shotgun (WGS) entry which is preliminary data.</text>
</comment>
<comment type="similarity">
    <text evidence="1">Belongs to the peptidase S16 family.</text>
</comment>
<feature type="domain" description="Lon proteolytic" evidence="3">
    <location>
        <begin position="235"/>
        <end position="334"/>
    </location>
</feature>
<evidence type="ECO:0000256" key="1">
    <source>
        <dbReference type="PROSITE-ProRule" id="PRU01122"/>
    </source>
</evidence>
<evidence type="ECO:0000313" key="5">
    <source>
        <dbReference type="Proteomes" id="UP000800981"/>
    </source>
</evidence>
<dbReference type="EMBL" id="JAANNP010000002">
    <property type="protein sequence ID" value="NHC13290.1"/>
    <property type="molecule type" value="Genomic_DNA"/>
</dbReference>
<keyword evidence="1" id="KW-0720">Serine protease</keyword>
<reference evidence="4 5" key="1">
    <citation type="submission" date="2020-03" db="EMBL/GenBank/DDBJ databases">
        <title>Two novel Motilibacter sp.</title>
        <authorList>
            <person name="Liu S."/>
        </authorList>
    </citation>
    <scope>NUCLEOTIDE SEQUENCE [LARGE SCALE GENOMIC DNA]</scope>
    <source>
        <strain evidence="4 5">E257</strain>
    </source>
</reference>
<keyword evidence="5" id="KW-1185">Reference proteome</keyword>
<keyword evidence="1" id="KW-0645">Protease</keyword>
<dbReference type="Pfam" id="PF13180">
    <property type="entry name" value="PDZ_2"/>
    <property type="match status" value="1"/>
</dbReference>
<dbReference type="SUPFAM" id="SSF50156">
    <property type="entry name" value="PDZ domain-like"/>
    <property type="match status" value="1"/>
</dbReference>
<keyword evidence="1" id="KW-0378">Hydrolase</keyword>
<dbReference type="Gene3D" id="2.30.42.10">
    <property type="match status" value="1"/>
</dbReference>
<dbReference type="PROSITE" id="PS50106">
    <property type="entry name" value="PDZ"/>
    <property type="match status" value="1"/>
</dbReference>
<dbReference type="InterPro" id="IPR008269">
    <property type="entry name" value="Lon_proteolytic"/>
</dbReference>
<name>A0ABX0GU65_9ACTN</name>
<feature type="active site" evidence="1">
    <location>
        <position position="286"/>
    </location>
</feature>
<proteinExistence type="inferred from homology"/>
<gene>
    <name evidence="4" type="ORF">G9H71_05775</name>
</gene>
<dbReference type="InterPro" id="IPR014721">
    <property type="entry name" value="Ribsml_uS5_D2-typ_fold_subgr"/>
</dbReference>
<feature type="domain" description="PDZ" evidence="2">
    <location>
        <begin position="141"/>
        <end position="197"/>
    </location>
</feature>
<dbReference type="InterPro" id="IPR027065">
    <property type="entry name" value="Lon_Prtase"/>
</dbReference>
<protein>
    <recommendedName>
        <fullName evidence="1">endopeptidase La</fullName>
        <ecNumber evidence="1">3.4.21.53</ecNumber>
    </recommendedName>
</protein>
<comment type="catalytic activity">
    <reaction evidence="1">
        <text>Hydrolysis of proteins in presence of ATP.</text>
        <dbReference type="EC" id="3.4.21.53"/>
    </reaction>
</comment>
<dbReference type="InterPro" id="IPR001478">
    <property type="entry name" value="PDZ"/>
</dbReference>
<evidence type="ECO:0000313" key="4">
    <source>
        <dbReference type="EMBL" id="NHC13290.1"/>
    </source>
</evidence>
<dbReference type="PANTHER" id="PTHR10046">
    <property type="entry name" value="ATP DEPENDENT LON PROTEASE FAMILY MEMBER"/>
    <property type="match status" value="1"/>
</dbReference>
<dbReference type="SMART" id="SM00228">
    <property type="entry name" value="PDZ"/>
    <property type="match status" value="1"/>
</dbReference>